<name>A0A226F0N9_FOLCA</name>
<feature type="region of interest" description="Disordered" evidence="14">
    <location>
        <begin position="567"/>
        <end position="632"/>
    </location>
</feature>
<dbReference type="Proteomes" id="UP000198287">
    <property type="component" value="Unassembled WGS sequence"/>
</dbReference>
<evidence type="ECO:0000256" key="11">
    <source>
        <dbReference type="ARBA" id="ARBA00023136"/>
    </source>
</evidence>
<comment type="similarity">
    <text evidence="4">Belongs to the syntrophin family.</text>
</comment>
<comment type="subcellular location">
    <subcellularLocation>
        <location evidence="3">Cell junction</location>
    </subcellularLocation>
    <subcellularLocation>
        <location evidence="2">Cytoplasm</location>
        <location evidence="2">Cytoskeleton</location>
    </subcellularLocation>
    <subcellularLocation>
        <location evidence="1">Endomembrane system</location>
        <topology evidence="1">Peripheral membrane protein</topology>
    </subcellularLocation>
</comment>
<proteinExistence type="inferred from homology"/>
<dbReference type="EMBL" id="LNIX01000001">
    <property type="protein sequence ID" value="OXA63333.1"/>
    <property type="molecule type" value="Genomic_DNA"/>
</dbReference>
<accession>A0A226F0N9</accession>
<feature type="region of interest" description="Disordered" evidence="14">
    <location>
        <begin position="66"/>
        <end position="103"/>
    </location>
</feature>
<dbReference type="FunFam" id="2.30.42.10:FF:000052">
    <property type="entry name" value="Syntrophin beta 1"/>
    <property type="match status" value="1"/>
</dbReference>
<evidence type="ECO:0000256" key="10">
    <source>
        <dbReference type="ARBA" id="ARBA00022949"/>
    </source>
</evidence>
<evidence type="ECO:0000313" key="18">
    <source>
        <dbReference type="Proteomes" id="UP000198287"/>
    </source>
</evidence>
<feature type="compositionally biased region" description="Polar residues" evidence="14">
    <location>
        <begin position="621"/>
        <end position="632"/>
    </location>
</feature>
<dbReference type="InterPro" id="IPR015482">
    <property type="entry name" value="Syntrophin"/>
</dbReference>
<dbReference type="CDD" id="cd06801">
    <property type="entry name" value="PDZ_syntrophin-like"/>
    <property type="match status" value="1"/>
</dbReference>
<feature type="domain" description="PDZ" evidence="16">
    <location>
        <begin position="112"/>
        <end position="195"/>
    </location>
</feature>
<dbReference type="Pfam" id="PF00595">
    <property type="entry name" value="PDZ"/>
    <property type="match status" value="1"/>
</dbReference>
<keyword evidence="18" id="KW-1185">Reference proteome</keyword>
<keyword evidence="10" id="KW-0965">Cell junction</keyword>
<dbReference type="Pfam" id="PF23012">
    <property type="entry name" value="Syntrophin_4th"/>
    <property type="match status" value="1"/>
</dbReference>
<dbReference type="PANTHER" id="PTHR10554">
    <property type="entry name" value="SYNTROPHIN"/>
    <property type="match status" value="1"/>
</dbReference>
<evidence type="ECO:0000313" key="17">
    <source>
        <dbReference type="EMBL" id="OXA63333.1"/>
    </source>
</evidence>
<dbReference type="AlphaFoldDB" id="A0A226F0N9"/>
<keyword evidence="11" id="KW-0472">Membrane</keyword>
<sequence length="632" mass="69488">MKMETMESTRSNTSTGTGGWSGGHSTLGAGRCGPLEVLIKNQWHRVLASLEGQYISLSLYETEANSTTTTNGHSNSNSNNGTSSNTPTPPEQNGHDFGNSNGNEGMSCEVRLVRVVKTETHGLGVSIKGGRENNMPVIISKIFKGMAADQTGQLFVGDAILTVNGEDLHNATHDEAVRSLKRAGKTVELEVKYLKEVTPYFRKASLLAELGWDLQKEYMANGTTCTTSPEDNGGRAEEPLGLPGPAPDCSFGRCDTRAVPLTLAFLATNYRHPDLDHRTMELYAPDGLHSLVLRAGSMAQCQAWVSGLSHTLSDSTQVALQRANRYVQGLLEGKVRHMGWLLKRNPPASEQQHGHQSHGSANNSIKSRSQSTSSDGDDASNLWQPNFVVITDKELRLYNSPPWSIDAWANPYDSWPLLTTRLVSSSSRSQSTSPAGLRDFLTFHIRIGTPSGVVNVIFRTETQKDLAGWARNIVVSSHEAANSQKEISCKCSWKNEPCQLKVHYDEGFTLSELPKGEGGGPPKVLWQYSYTQLRTSADDANHLLWLDFGAEDGEKVQQQHYELDLQGCPKPLGRGGRVPPVPPPKPRARRRSQPQQELQDDIQQQNNPFVNNHRRFHSNPRVRSNSLSGHVA</sequence>
<keyword evidence="12" id="KW-0009">Actin-binding</keyword>
<dbReference type="SMART" id="SM00233">
    <property type="entry name" value="PH"/>
    <property type="match status" value="2"/>
</dbReference>
<dbReference type="InterPro" id="IPR055108">
    <property type="entry name" value="Syntrophin_4th"/>
</dbReference>
<feature type="compositionally biased region" description="Polar residues" evidence="14">
    <location>
        <begin position="357"/>
        <end position="374"/>
    </location>
</feature>
<dbReference type="STRING" id="158441.A0A226F0N9"/>
<dbReference type="InterPro" id="IPR001478">
    <property type="entry name" value="PDZ"/>
</dbReference>
<evidence type="ECO:0000256" key="5">
    <source>
        <dbReference type="ARBA" id="ARBA00022490"/>
    </source>
</evidence>
<dbReference type="InterPro" id="IPR041428">
    <property type="entry name" value="PHsplit_syntrophin"/>
</dbReference>
<dbReference type="InterPro" id="IPR011993">
    <property type="entry name" value="PH-like_dom_sf"/>
</dbReference>
<keyword evidence="8" id="KW-0106">Calcium</keyword>
<dbReference type="PANTHER" id="PTHR10554:SF12">
    <property type="entry name" value="IP02644P"/>
    <property type="match status" value="1"/>
</dbReference>
<dbReference type="GO" id="GO:0012505">
    <property type="term" value="C:endomembrane system"/>
    <property type="evidence" value="ECO:0007669"/>
    <property type="project" value="UniProtKB-SubCell"/>
</dbReference>
<dbReference type="Pfam" id="PF18012">
    <property type="entry name" value="PH_17"/>
    <property type="match status" value="1"/>
</dbReference>
<evidence type="ECO:0000259" key="15">
    <source>
        <dbReference type="PROSITE" id="PS50003"/>
    </source>
</evidence>
<dbReference type="GO" id="GO:0070161">
    <property type="term" value="C:anchoring junction"/>
    <property type="evidence" value="ECO:0007669"/>
    <property type="project" value="UniProtKB-SubCell"/>
</dbReference>
<keyword evidence="9" id="KW-0112">Calmodulin-binding</keyword>
<dbReference type="GO" id="GO:0003779">
    <property type="term" value="F:actin binding"/>
    <property type="evidence" value="ECO:0007669"/>
    <property type="project" value="UniProtKB-KW"/>
</dbReference>
<feature type="region of interest" description="Disordered" evidence="14">
    <location>
        <begin position="345"/>
        <end position="379"/>
    </location>
</feature>
<dbReference type="SMART" id="SM00228">
    <property type="entry name" value="PDZ"/>
    <property type="match status" value="1"/>
</dbReference>
<gene>
    <name evidence="17" type="ORF">Fcan01_03110</name>
</gene>
<comment type="caution">
    <text evidence="17">The sequence shown here is derived from an EMBL/GenBank/DDBJ whole genome shotgun (WGS) entry which is preliminary data.</text>
</comment>
<dbReference type="OMA" id="NPQVRKM"/>
<evidence type="ECO:0000256" key="14">
    <source>
        <dbReference type="SAM" id="MobiDB-lite"/>
    </source>
</evidence>
<reference evidence="17 18" key="1">
    <citation type="submission" date="2015-12" db="EMBL/GenBank/DDBJ databases">
        <title>The genome of Folsomia candida.</title>
        <authorList>
            <person name="Faddeeva A."/>
            <person name="Derks M.F."/>
            <person name="Anvar Y."/>
            <person name="Smit S."/>
            <person name="Van Straalen N."/>
            <person name="Roelofs D."/>
        </authorList>
    </citation>
    <scope>NUCLEOTIDE SEQUENCE [LARGE SCALE GENOMIC DNA]</scope>
    <source>
        <strain evidence="17 18">VU population</strain>
        <tissue evidence="17">Whole body</tissue>
    </source>
</reference>
<dbReference type="GO" id="GO:0005198">
    <property type="term" value="F:structural molecule activity"/>
    <property type="evidence" value="ECO:0007669"/>
    <property type="project" value="InterPro"/>
</dbReference>
<keyword evidence="6" id="KW-0597">Phosphoprotein</keyword>
<dbReference type="GO" id="GO:0016010">
    <property type="term" value="C:dystrophin-associated glycoprotein complex"/>
    <property type="evidence" value="ECO:0007669"/>
    <property type="project" value="TreeGrafter"/>
</dbReference>
<evidence type="ECO:0000256" key="8">
    <source>
        <dbReference type="ARBA" id="ARBA00022837"/>
    </source>
</evidence>
<evidence type="ECO:0000256" key="9">
    <source>
        <dbReference type="ARBA" id="ARBA00022860"/>
    </source>
</evidence>
<dbReference type="OrthoDB" id="409749at2759"/>
<dbReference type="Gene3D" id="2.30.29.30">
    <property type="entry name" value="Pleckstrin-homology domain (PH domain)/Phosphotyrosine-binding domain (PTB)"/>
    <property type="match status" value="1"/>
</dbReference>
<evidence type="ECO:0000256" key="6">
    <source>
        <dbReference type="ARBA" id="ARBA00022553"/>
    </source>
</evidence>
<dbReference type="Gene3D" id="2.30.42.10">
    <property type="match status" value="1"/>
</dbReference>
<dbReference type="SUPFAM" id="SSF50156">
    <property type="entry name" value="PDZ domain-like"/>
    <property type="match status" value="1"/>
</dbReference>
<evidence type="ECO:0000256" key="12">
    <source>
        <dbReference type="ARBA" id="ARBA00023203"/>
    </source>
</evidence>
<organism evidence="17 18">
    <name type="scientific">Folsomia candida</name>
    <name type="common">Springtail</name>
    <dbReference type="NCBI Taxonomy" id="158441"/>
    <lineage>
        <taxon>Eukaryota</taxon>
        <taxon>Metazoa</taxon>
        <taxon>Ecdysozoa</taxon>
        <taxon>Arthropoda</taxon>
        <taxon>Hexapoda</taxon>
        <taxon>Collembola</taxon>
        <taxon>Entomobryomorpha</taxon>
        <taxon>Isotomoidea</taxon>
        <taxon>Isotomidae</taxon>
        <taxon>Proisotominae</taxon>
        <taxon>Folsomia</taxon>
    </lineage>
</organism>
<evidence type="ECO:0000259" key="16">
    <source>
        <dbReference type="PROSITE" id="PS50106"/>
    </source>
</evidence>
<dbReference type="SUPFAM" id="SSF50729">
    <property type="entry name" value="PH domain-like"/>
    <property type="match status" value="2"/>
</dbReference>
<feature type="domain" description="PH" evidence="15">
    <location>
        <begin position="334"/>
        <end position="478"/>
    </location>
</feature>
<evidence type="ECO:0000256" key="1">
    <source>
        <dbReference type="ARBA" id="ARBA00004184"/>
    </source>
</evidence>
<evidence type="ECO:0000256" key="2">
    <source>
        <dbReference type="ARBA" id="ARBA00004245"/>
    </source>
</evidence>
<keyword evidence="7" id="KW-0677">Repeat</keyword>
<dbReference type="PROSITE" id="PS50106">
    <property type="entry name" value="PDZ"/>
    <property type="match status" value="1"/>
</dbReference>
<keyword evidence="5" id="KW-0963">Cytoplasm</keyword>
<evidence type="ECO:0000256" key="13">
    <source>
        <dbReference type="ARBA" id="ARBA00023212"/>
    </source>
</evidence>
<feature type="region of interest" description="Disordered" evidence="14">
    <location>
        <begin position="1"/>
        <end position="25"/>
    </location>
</feature>
<feature type="compositionally biased region" description="Low complexity" evidence="14">
    <location>
        <begin position="593"/>
        <end position="605"/>
    </location>
</feature>
<dbReference type="InterPro" id="IPR036034">
    <property type="entry name" value="PDZ_sf"/>
</dbReference>
<dbReference type="GO" id="GO:0005856">
    <property type="term" value="C:cytoskeleton"/>
    <property type="evidence" value="ECO:0007669"/>
    <property type="project" value="UniProtKB-SubCell"/>
</dbReference>
<evidence type="ECO:0000256" key="3">
    <source>
        <dbReference type="ARBA" id="ARBA00004282"/>
    </source>
</evidence>
<keyword evidence="13" id="KW-0206">Cytoskeleton</keyword>
<dbReference type="InterPro" id="IPR001849">
    <property type="entry name" value="PH_domain"/>
</dbReference>
<feature type="compositionally biased region" description="Low complexity" evidence="14">
    <location>
        <begin position="66"/>
        <end position="86"/>
    </location>
</feature>
<evidence type="ECO:0000256" key="7">
    <source>
        <dbReference type="ARBA" id="ARBA00022737"/>
    </source>
</evidence>
<dbReference type="PROSITE" id="PS50003">
    <property type="entry name" value="PH_DOMAIN"/>
    <property type="match status" value="1"/>
</dbReference>
<evidence type="ECO:0000256" key="4">
    <source>
        <dbReference type="ARBA" id="ARBA00010798"/>
    </source>
</evidence>
<protein>
    <submittedName>
        <fullName evidence="17">Beta-1-syntrophin</fullName>
    </submittedName>
</protein>
<dbReference type="GO" id="GO:0005516">
    <property type="term" value="F:calmodulin binding"/>
    <property type="evidence" value="ECO:0007669"/>
    <property type="project" value="UniProtKB-KW"/>
</dbReference>